<feature type="transmembrane region" description="Helical" evidence="1">
    <location>
        <begin position="210"/>
        <end position="228"/>
    </location>
</feature>
<proteinExistence type="predicted"/>
<keyword evidence="1" id="KW-0812">Transmembrane</keyword>
<evidence type="ECO:0000256" key="1">
    <source>
        <dbReference type="SAM" id="Phobius"/>
    </source>
</evidence>
<evidence type="ECO:0000313" key="2">
    <source>
        <dbReference type="EMBL" id="AHN66683.2"/>
    </source>
</evidence>
<evidence type="ECO:0000313" key="3">
    <source>
        <dbReference type="Proteomes" id="UP000019744"/>
    </source>
</evidence>
<organism evidence="2 3">
    <name type="scientific">Bacillus phage Bcp1</name>
    <dbReference type="NCBI Taxonomy" id="584892"/>
    <lineage>
        <taxon>Viruses</taxon>
        <taxon>Duplodnaviria</taxon>
        <taxon>Heunggongvirae</taxon>
        <taxon>Uroviricota</taxon>
        <taxon>Caudoviricetes</taxon>
        <taxon>Herelleviridae</taxon>
        <taxon>Bastillevirinae</taxon>
        <taxon>Caeruleovirus</taxon>
        <taxon>Caeruleovirus Bcp1</taxon>
    </lineage>
</organism>
<feature type="transmembrane region" description="Helical" evidence="1">
    <location>
        <begin position="167"/>
        <end position="190"/>
    </location>
</feature>
<feature type="transmembrane region" description="Helical" evidence="1">
    <location>
        <begin position="262"/>
        <end position="283"/>
    </location>
</feature>
<name>X2JNI5_9CAUD</name>
<keyword evidence="1" id="KW-1133">Transmembrane helix</keyword>
<gene>
    <name evidence="2" type="ORF">Bcp1_208</name>
</gene>
<reference evidence="2 3" key="1">
    <citation type="journal article" date="2014" name="Genome Announc.">
        <title>Complete Genome Sequence of Bacillus cereus Sensu Lato Bacteriophage Bcp1.</title>
        <authorList>
            <person name="Schuch R."/>
            <person name="Pelzek A.J."/>
            <person name="Fazzini M.M."/>
            <person name="Nelson D.C."/>
            <person name="Fischetti V.A."/>
        </authorList>
    </citation>
    <scope>NUCLEOTIDE SEQUENCE [LARGE SCALE GENOMIC DNA]</scope>
</reference>
<accession>X2JNI5</accession>
<feature type="transmembrane region" description="Helical" evidence="1">
    <location>
        <begin position="289"/>
        <end position="308"/>
    </location>
</feature>
<dbReference type="OrthoDB" id="3790at10239"/>
<keyword evidence="3" id="KW-1185">Reference proteome</keyword>
<dbReference type="Proteomes" id="UP000019744">
    <property type="component" value="Segment"/>
</dbReference>
<dbReference type="GeneID" id="19487415"/>
<dbReference type="EMBL" id="KJ451625">
    <property type="protein sequence ID" value="AHN66683.2"/>
    <property type="molecule type" value="Genomic_DNA"/>
</dbReference>
<keyword evidence="1" id="KW-0472">Membrane</keyword>
<sequence>MEPRHSKGTNASTHKRTKHLPSLLLGEVTLPKLKLLKTSLIKCAKVAVIPLATVSTFFLTSVTDRTYAAVTDMGTDPNSFFSGSKGNMFQGVTNFFTGKVQETLIPDPIQEIINWFGEFIKLIKELPVNVGHMSADLMAWVYELCGDLILKTPLWLFSNEWFTNMTLLFSSVALGAVAVLTVIEAIKRMFTGVKDGRRPMVKAPMEFKTIIKRWAVVAGLTTIVPFLFQKTFQLLNYISDILIGMNGKTMTTTALSETFGTLDIIALLAFDAVLIGTVIPVLWQNGRRFFDLLVLGITAPLALGAWVFDSKRHLFDQWWKNVKHLSLVQVYHSLFLLVLGWFIFGIPTPVDFTGTVIKLLVVIGGFARMQNPPRLIAQHLDSGGGLDEITKKPLRGTRQKILSNFAFSKSAVMSPINLLKKIKKK</sequence>
<protein>
    <submittedName>
        <fullName evidence="2">Putative membrane protein</fullName>
    </submittedName>
</protein>
<feature type="transmembrane region" description="Helical" evidence="1">
    <location>
        <begin position="328"/>
        <end position="346"/>
    </location>
</feature>
<dbReference type="KEGG" id="vg:19487415"/>
<dbReference type="RefSeq" id="YP_009031490.1">
    <property type="nucleotide sequence ID" value="NC_024137.1"/>
</dbReference>